<feature type="compositionally biased region" description="Basic residues" evidence="1">
    <location>
        <begin position="89"/>
        <end position="106"/>
    </location>
</feature>
<keyword evidence="3" id="KW-1185">Reference proteome</keyword>
<dbReference type="STRING" id="670483.S7RLT6"/>
<evidence type="ECO:0000313" key="2">
    <source>
        <dbReference type="EMBL" id="EPQ55370.1"/>
    </source>
</evidence>
<dbReference type="RefSeq" id="XP_007866502.1">
    <property type="nucleotide sequence ID" value="XM_007868311.1"/>
</dbReference>
<reference evidence="2 3" key="1">
    <citation type="journal article" date="2012" name="Science">
        <title>The Paleozoic origin of enzymatic lignin decomposition reconstructed from 31 fungal genomes.</title>
        <authorList>
            <person name="Floudas D."/>
            <person name="Binder M."/>
            <person name="Riley R."/>
            <person name="Barry K."/>
            <person name="Blanchette R.A."/>
            <person name="Henrissat B."/>
            <person name="Martinez A.T."/>
            <person name="Otillar R."/>
            <person name="Spatafora J.W."/>
            <person name="Yadav J.S."/>
            <person name="Aerts A."/>
            <person name="Benoit I."/>
            <person name="Boyd A."/>
            <person name="Carlson A."/>
            <person name="Copeland A."/>
            <person name="Coutinho P.M."/>
            <person name="de Vries R.P."/>
            <person name="Ferreira P."/>
            <person name="Findley K."/>
            <person name="Foster B."/>
            <person name="Gaskell J."/>
            <person name="Glotzer D."/>
            <person name="Gorecki P."/>
            <person name="Heitman J."/>
            <person name="Hesse C."/>
            <person name="Hori C."/>
            <person name="Igarashi K."/>
            <person name="Jurgens J.A."/>
            <person name="Kallen N."/>
            <person name="Kersten P."/>
            <person name="Kohler A."/>
            <person name="Kuees U."/>
            <person name="Kumar T.K.A."/>
            <person name="Kuo A."/>
            <person name="LaButti K."/>
            <person name="Larrondo L.F."/>
            <person name="Lindquist E."/>
            <person name="Ling A."/>
            <person name="Lombard V."/>
            <person name="Lucas S."/>
            <person name="Lundell T."/>
            <person name="Martin R."/>
            <person name="McLaughlin D.J."/>
            <person name="Morgenstern I."/>
            <person name="Morin E."/>
            <person name="Murat C."/>
            <person name="Nagy L.G."/>
            <person name="Nolan M."/>
            <person name="Ohm R.A."/>
            <person name="Patyshakuliyeva A."/>
            <person name="Rokas A."/>
            <person name="Ruiz-Duenas F.J."/>
            <person name="Sabat G."/>
            <person name="Salamov A."/>
            <person name="Samejima M."/>
            <person name="Schmutz J."/>
            <person name="Slot J.C."/>
            <person name="St John F."/>
            <person name="Stenlid J."/>
            <person name="Sun H."/>
            <person name="Sun S."/>
            <person name="Syed K."/>
            <person name="Tsang A."/>
            <person name="Wiebenga A."/>
            <person name="Young D."/>
            <person name="Pisabarro A."/>
            <person name="Eastwood D.C."/>
            <person name="Martin F."/>
            <person name="Cullen D."/>
            <person name="Grigoriev I.V."/>
            <person name="Hibbett D.S."/>
        </authorList>
    </citation>
    <scope>NUCLEOTIDE SEQUENCE [LARGE SCALE GENOMIC DNA]</scope>
    <source>
        <strain evidence="2 3">ATCC 11539</strain>
    </source>
</reference>
<dbReference type="EMBL" id="KB469302">
    <property type="protein sequence ID" value="EPQ55370.1"/>
    <property type="molecule type" value="Genomic_DNA"/>
</dbReference>
<name>S7RLT6_GLOTA</name>
<feature type="compositionally biased region" description="Basic residues" evidence="1">
    <location>
        <begin position="139"/>
        <end position="152"/>
    </location>
</feature>
<dbReference type="eggNOG" id="ENOG502QPV8">
    <property type="taxonomic scope" value="Eukaryota"/>
</dbReference>
<feature type="region of interest" description="Disordered" evidence="1">
    <location>
        <begin position="242"/>
        <end position="262"/>
    </location>
</feature>
<dbReference type="PANTHER" id="PTHR34689">
    <property type="entry name" value="NUCLEIC ACID-BINDING PROTEIN"/>
    <property type="match status" value="1"/>
</dbReference>
<gene>
    <name evidence="2" type="ORF">GLOTRDRAFT_138937</name>
</gene>
<accession>S7RLT6</accession>
<organism evidence="2 3">
    <name type="scientific">Gloeophyllum trabeum (strain ATCC 11539 / FP-39264 / Madison 617)</name>
    <name type="common">Brown rot fungus</name>
    <dbReference type="NCBI Taxonomy" id="670483"/>
    <lineage>
        <taxon>Eukaryota</taxon>
        <taxon>Fungi</taxon>
        <taxon>Dikarya</taxon>
        <taxon>Basidiomycota</taxon>
        <taxon>Agaricomycotina</taxon>
        <taxon>Agaricomycetes</taxon>
        <taxon>Gloeophyllales</taxon>
        <taxon>Gloeophyllaceae</taxon>
        <taxon>Gloeophyllum</taxon>
    </lineage>
</organism>
<dbReference type="OrthoDB" id="2538345at2759"/>
<dbReference type="GeneID" id="19304118"/>
<dbReference type="AlphaFoldDB" id="S7RLT6"/>
<proteinExistence type="predicted"/>
<dbReference type="KEGG" id="gtr:GLOTRDRAFT_138937"/>
<dbReference type="OMA" id="TMPHEKY"/>
<feature type="region of interest" description="Disordered" evidence="1">
    <location>
        <begin position="1"/>
        <end position="158"/>
    </location>
</feature>
<protein>
    <submittedName>
        <fullName evidence="2">Uncharacterized protein</fullName>
    </submittedName>
</protein>
<dbReference type="HOGENOM" id="CLU_072374_0_0_1"/>
<feature type="compositionally biased region" description="Basic and acidic residues" evidence="1">
    <location>
        <begin position="76"/>
        <end position="88"/>
    </location>
</feature>
<feature type="compositionally biased region" description="Basic and acidic residues" evidence="1">
    <location>
        <begin position="1"/>
        <end position="60"/>
    </location>
</feature>
<dbReference type="Proteomes" id="UP000030669">
    <property type="component" value="Unassembled WGS sequence"/>
</dbReference>
<feature type="compositionally biased region" description="Basic residues" evidence="1">
    <location>
        <begin position="62"/>
        <end position="75"/>
    </location>
</feature>
<evidence type="ECO:0000256" key="1">
    <source>
        <dbReference type="SAM" id="MobiDB-lite"/>
    </source>
</evidence>
<evidence type="ECO:0000313" key="3">
    <source>
        <dbReference type="Proteomes" id="UP000030669"/>
    </source>
</evidence>
<dbReference type="PANTHER" id="PTHR34689:SF1">
    <property type="entry name" value="NUCLEIC ACID-BINDING PROTEIN"/>
    <property type="match status" value="1"/>
</dbReference>
<feature type="compositionally biased region" description="Basic residues" evidence="1">
    <location>
        <begin position="118"/>
        <end position="133"/>
    </location>
</feature>
<sequence length="307" mass="36935">MSTRHDRYDKDADDARGRHRSPSSDRRYKDDRLRNRGDDERDRRSLERRRPGKDDRDAPRSRSPRRGRSRSRSPKRRDSVSRSPDQRSRRGREKRRHSRSASRSRSRSPSQSSTSSDHHRKKKKKDKHKRRSSRSRERRERKKEKKKKKKKGGAQSFEWGKYGIISETDLYNKDQEFRTWLVEERLINPETLSKDQTKKEFAKFVEDYNTATLPHEKYYNMEVFDRRMNALRAGEYLPPTDVYDPNADMQAHASRHKKKDVERESYLSKEQLQELRRVQNERVEIGRMKRLGMDVKQNVGVRMEFDA</sequence>